<evidence type="ECO:0000256" key="1">
    <source>
        <dbReference type="ARBA" id="ARBA00006745"/>
    </source>
</evidence>
<dbReference type="InterPro" id="IPR023512">
    <property type="entry name" value="Deaminase_MtaD/DadD"/>
</dbReference>
<dbReference type="RefSeq" id="WP_194863969.1">
    <property type="nucleotide sequence ID" value="NZ_ARXX01000003.1"/>
</dbReference>
<feature type="binding site" evidence="5">
    <location>
        <position position="308"/>
    </location>
    <ligand>
        <name>substrate</name>
    </ligand>
</feature>
<comment type="catalytic activity">
    <reaction evidence="5">
        <text>S-adenosyl-L-homocysteine + H2O + H(+) = S-inosyl-L-homocysteine + NH4(+)</text>
        <dbReference type="Rhea" id="RHEA:20716"/>
        <dbReference type="ChEBI" id="CHEBI:15377"/>
        <dbReference type="ChEBI" id="CHEBI:15378"/>
        <dbReference type="ChEBI" id="CHEBI:28938"/>
        <dbReference type="ChEBI" id="CHEBI:57856"/>
        <dbReference type="ChEBI" id="CHEBI:57985"/>
        <dbReference type="EC" id="3.5.4.28"/>
    </reaction>
</comment>
<keyword evidence="3 5" id="KW-0378">Hydrolase</keyword>
<dbReference type="CDD" id="cd01298">
    <property type="entry name" value="ATZ_TRZ_like"/>
    <property type="match status" value="1"/>
</dbReference>
<feature type="binding site" evidence="5">
    <location>
        <position position="193"/>
    </location>
    <ligand>
        <name>substrate</name>
    </ligand>
</feature>
<dbReference type="InterPro" id="IPR006680">
    <property type="entry name" value="Amidohydro-rel"/>
</dbReference>
<dbReference type="Gene3D" id="3.20.20.140">
    <property type="entry name" value="Metal-dependent hydrolases"/>
    <property type="match status" value="1"/>
</dbReference>
<reference evidence="7 8" key="1">
    <citation type="submission" date="2012-09" db="EMBL/GenBank/DDBJ databases">
        <title>Genome Sequence of alkane-degrading Bacterium Alcanivorax sp. 521-1.</title>
        <authorList>
            <person name="Lai Q."/>
            <person name="Shao Z."/>
        </authorList>
    </citation>
    <scope>NUCLEOTIDE SEQUENCE [LARGE SCALE GENOMIC DNA]</scope>
    <source>
        <strain evidence="7 8">521-1</strain>
    </source>
</reference>
<comment type="caution">
    <text evidence="7">The sequence shown here is derived from an EMBL/GenBank/DDBJ whole genome shotgun (WGS) entry which is preliminary data.</text>
</comment>
<dbReference type="NCBIfam" id="NF006549">
    <property type="entry name" value="PRK09045.1"/>
    <property type="match status" value="1"/>
</dbReference>
<dbReference type="Gene3D" id="2.30.40.10">
    <property type="entry name" value="Urease, subunit C, domain 1"/>
    <property type="match status" value="1"/>
</dbReference>
<dbReference type="PANTHER" id="PTHR43794">
    <property type="entry name" value="AMINOHYDROLASE SSNA-RELATED"/>
    <property type="match status" value="1"/>
</dbReference>
<evidence type="ECO:0000259" key="6">
    <source>
        <dbReference type="Pfam" id="PF01979"/>
    </source>
</evidence>
<keyword evidence="4 5" id="KW-0862">Zinc</keyword>
<dbReference type="InterPro" id="IPR011059">
    <property type="entry name" value="Metal-dep_hydrolase_composite"/>
</dbReference>
<feature type="binding site" evidence="5">
    <location>
        <position position="220"/>
    </location>
    <ligand>
        <name>Zn(2+)</name>
        <dbReference type="ChEBI" id="CHEBI:29105"/>
    </ligand>
</feature>
<keyword evidence="2 5" id="KW-0479">Metal-binding</keyword>
<dbReference type="InterPro" id="IPR032466">
    <property type="entry name" value="Metal_Hydrolase"/>
</dbReference>
<evidence type="ECO:0000256" key="4">
    <source>
        <dbReference type="ARBA" id="ARBA00022833"/>
    </source>
</evidence>
<feature type="domain" description="Amidohydrolase-related" evidence="6">
    <location>
        <begin position="63"/>
        <end position="410"/>
    </location>
</feature>
<dbReference type="SUPFAM" id="SSF51338">
    <property type="entry name" value="Composite domain of metallo-dependent hydrolases"/>
    <property type="match status" value="1"/>
</dbReference>
<comment type="similarity">
    <text evidence="1">Belongs to the metallo-dependent hydrolases superfamily. ATZ/TRZ family.</text>
</comment>
<gene>
    <name evidence="5" type="primary">mtaD</name>
    <name evidence="7" type="ORF">Y5W_00379</name>
</gene>
<dbReference type="EC" id="3.5.4.28" evidence="5"/>
<comment type="caution">
    <text evidence="5">Lacks conserved residue(s) required for the propagation of feature annotation.</text>
</comment>
<evidence type="ECO:0000313" key="7">
    <source>
        <dbReference type="EMBL" id="MBF5055085.1"/>
    </source>
</evidence>
<feature type="binding site" evidence="5">
    <location>
        <position position="223"/>
    </location>
    <ligand>
        <name>substrate</name>
    </ligand>
</feature>
<comment type="catalytic activity">
    <reaction evidence="5">
        <text>S-methyl-5'-thioadenosine + H2O + H(+) = S-methyl-5'-thioinosine + NH4(+)</text>
        <dbReference type="Rhea" id="RHEA:25025"/>
        <dbReference type="ChEBI" id="CHEBI:15377"/>
        <dbReference type="ChEBI" id="CHEBI:15378"/>
        <dbReference type="ChEBI" id="CHEBI:17509"/>
        <dbReference type="ChEBI" id="CHEBI:28938"/>
        <dbReference type="ChEBI" id="CHEBI:48595"/>
        <dbReference type="EC" id="3.5.4.31"/>
    </reaction>
</comment>
<feature type="binding site" evidence="5">
    <location>
        <position position="308"/>
    </location>
    <ligand>
        <name>Zn(2+)</name>
        <dbReference type="ChEBI" id="CHEBI:29105"/>
    </ligand>
</feature>
<comment type="function">
    <text evidence="5">Catalyzes the deamination of 5-methylthioadenosine and S-adenosyl-L-homocysteine into 5-methylthioinosine and S-inosyl-L-homocysteine, respectively. Is also able to deaminate adenosine.</text>
</comment>
<dbReference type="HAMAP" id="MF_01281">
    <property type="entry name" value="MTA_SAH_deamin"/>
    <property type="match status" value="1"/>
</dbReference>
<name>A0ABS0ALU5_9GAMM</name>
<dbReference type="Pfam" id="PF01979">
    <property type="entry name" value="Amidohydro_1"/>
    <property type="match status" value="1"/>
</dbReference>
<dbReference type="InterPro" id="IPR050287">
    <property type="entry name" value="MTA/SAH_deaminase"/>
</dbReference>
<feature type="binding site" evidence="5">
    <location>
        <position position="73"/>
    </location>
    <ligand>
        <name>Zn(2+)</name>
        <dbReference type="ChEBI" id="CHEBI:29105"/>
    </ligand>
</feature>
<dbReference type="SUPFAM" id="SSF51556">
    <property type="entry name" value="Metallo-dependent hydrolases"/>
    <property type="match status" value="1"/>
</dbReference>
<dbReference type="EMBL" id="ARXX01000003">
    <property type="protein sequence ID" value="MBF5055085.1"/>
    <property type="molecule type" value="Genomic_DNA"/>
</dbReference>
<feature type="binding site" evidence="5">
    <location>
        <position position="100"/>
    </location>
    <ligand>
        <name>substrate</name>
    </ligand>
</feature>
<protein>
    <recommendedName>
        <fullName evidence="5">5-methylthioadenosine/S-adenosylhomocysteine deaminase</fullName>
        <shortName evidence="5">MTA/SAH deaminase</shortName>
        <ecNumber evidence="5">3.5.4.28</ecNumber>
        <ecNumber evidence="5">3.5.4.31</ecNumber>
    </recommendedName>
</protein>
<dbReference type="Proteomes" id="UP000662703">
    <property type="component" value="Unassembled WGS sequence"/>
</dbReference>
<dbReference type="PANTHER" id="PTHR43794:SF11">
    <property type="entry name" value="AMIDOHYDROLASE-RELATED DOMAIN-CONTAINING PROTEIN"/>
    <property type="match status" value="1"/>
</dbReference>
<evidence type="ECO:0000313" key="8">
    <source>
        <dbReference type="Proteomes" id="UP000662703"/>
    </source>
</evidence>
<proteinExistence type="inferred from homology"/>
<comment type="cofactor">
    <cofactor evidence="5">
        <name>Zn(2+)</name>
        <dbReference type="ChEBI" id="CHEBI:29105"/>
    </cofactor>
    <text evidence="5">Binds 1 zinc ion per subunit.</text>
</comment>
<evidence type="ECO:0000256" key="2">
    <source>
        <dbReference type="ARBA" id="ARBA00022723"/>
    </source>
</evidence>
<feature type="binding site" evidence="5">
    <location>
        <position position="71"/>
    </location>
    <ligand>
        <name>Zn(2+)</name>
        <dbReference type="ChEBI" id="CHEBI:29105"/>
    </ligand>
</feature>
<accession>A0ABS0ALU5</accession>
<evidence type="ECO:0000256" key="3">
    <source>
        <dbReference type="ARBA" id="ARBA00022801"/>
    </source>
</evidence>
<organism evidence="7 8">
    <name type="scientific">Alloalcanivorax profundimaris</name>
    <dbReference type="NCBI Taxonomy" id="2735259"/>
    <lineage>
        <taxon>Bacteria</taxon>
        <taxon>Pseudomonadati</taxon>
        <taxon>Pseudomonadota</taxon>
        <taxon>Gammaproteobacteria</taxon>
        <taxon>Oceanospirillales</taxon>
        <taxon>Alcanivoracaceae</taxon>
        <taxon>Alloalcanivorax</taxon>
    </lineage>
</organism>
<comment type="similarity">
    <text evidence="5">Belongs to the metallo-dependent hydrolases superfamily. MTA/SAH deaminase family.</text>
</comment>
<dbReference type="EC" id="3.5.4.31" evidence="5"/>
<evidence type="ECO:0000256" key="5">
    <source>
        <dbReference type="HAMAP-Rule" id="MF_01281"/>
    </source>
</evidence>
<keyword evidence="8" id="KW-1185">Reference proteome</keyword>
<sequence>MTDNRADLIVQARWVAPVAPDTGALADHALVVRDGAIVDLLPTALAARKWVADDTVTLDRHLLIPGLVNAHTHAAMNLFRGLADDLPLMTWLEQHIWPAEGRWIGEPFVRDGARLAAAEMIRSGTTCFGDMYFFPETTARVVMEAGLRAALFAPILDFPTPMGDGPDDYLRLTTRAADAWRHEPRITIGFGPHAPYTVSDGPLRQVLTLAEELDAPVMMHVHETAGEIHSAVEANGERPLARLKQLGLLSPRLMAVHMTQLLDEEIQWVADTGTQVVHCPESNLKLASGFCPVQRLLDAGINVALGTDGAASNNDLDMIGETRTAALLAKGVSLRADAVSADQALRMATLNGARALGLEQRTGSLEIGKQADMVAVDLGALETQPVYDPVAQLVYAATRDQVTHSWVAGRCLMRDRQLTTLNAALIAKNAGEWRDKIARADHSSENEQ</sequence>